<comment type="caution">
    <text evidence="2">The sequence shown here is derived from an EMBL/GenBank/DDBJ whole genome shotgun (WGS) entry which is preliminary data.</text>
</comment>
<feature type="transmembrane region" description="Helical" evidence="1">
    <location>
        <begin position="135"/>
        <end position="152"/>
    </location>
</feature>
<feature type="transmembrane region" description="Helical" evidence="1">
    <location>
        <begin position="67"/>
        <end position="89"/>
    </location>
</feature>
<gene>
    <name evidence="2" type="ORF">H9L42_11375</name>
</gene>
<reference evidence="2" key="1">
    <citation type="submission" date="2020-08" db="EMBL/GenBank/DDBJ databases">
        <title>Genome public.</title>
        <authorList>
            <person name="Liu C."/>
            <person name="Sun Q."/>
        </authorList>
    </citation>
    <scope>NUCLEOTIDE SEQUENCE</scope>
    <source>
        <strain evidence="2">BX12</strain>
    </source>
</reference>
<proteinExistence type="predicted"/>
<evidence type="ECO:0000313" key="2">
    <source>
        <dbReference type="EMBL" id="MBC6680419.1"/>
    </source>
</evidence>
<dbReference type="Gene3D" id="1.20.120.1630">
    <property type="match status" value="1"/>
</dbReference>
<keyword evidence="3" id="KW-1185">Reference proteome</keyword>
<dbReference type="AlphaFoldDB" id="A0A923NNW3"/>
<name>A0A923NNW3_9FIRM</name>
<keyword evidence="1" id="KW-1133">Transmembrane helix</keyword>
<keyword evidence="1" id="KW-0472">Membrane</keyword>
<sequence length="196" mass="21750">MTDGACIAAGVVAFLLFAIYDINSVKQKCKWIKSAFFIGALLLATATGILMVRNWERGGIGGVGQWVALVLAAVFFILLIYTLFFAIPFSETYIKKDGDPQVCAEGMYALCRHPGVLWFVGLYICLAAAVPEPSVILAGVIFCVCNLLYVIVQDVWTFPNCFADYRSYKKKVPFLIPTGKSMSECIRTLKRERKHV</sequence>
<organism evidence="2 3">
    <name type="scientific">Zhenpiania hominis</name>
    <dbReference type="NCBI Taxonomy" id="2763644"/>
    <lineage>
        <taxon>Bacteria</taxon>
        <taxon>Bacillati</taxon>
        <taxon>Bacillota</taxon>
        <taxon>Clostridia</taxon>
        <taxon>Peptostreptococcales</taxon>
        <taxon>Anaerovoracaceae</taxon>
        <taxon>Zhenpiania</taxon>
    </lineage>
</organism>
<keyword evidence="1" id="KW-0812">Transmembrane</keyword>
<accession>A0A923NNW3</accession>
<evidence type="ECO:0000313" key="3">
    <source>
        <dbReference type="Proteomes" id="UP000602647"/>
    </source>
</evidence>
<dbReference type="RefSeq" id="WP_187303519.1">
    <property type="nucleotide sequence ID" value="NZ_CBCTQH010000006.1"/>
</dbReference>
<dbReference type="EMBL" id="JACRYT010000013">
    <property type="protein sequence ID" value="MBC6680419.1"/>
    <property type="molecule type" value="Genomic_DNA"/>
</dbReference>
<protein>
    <submittedName>
        <fullName evidence="2">Uncharacterized protein</fullName>
    </submittedName>
</protein>
<feature type="transmembrane region" description="Helical" evidence="1">
    <location>
        <begin position="35"/>
        <end position="55"/>
    </location>
</feature>
<feature type="transmembrane region" description="Helical" evidence="1">
    <location>
        <begin position="6"/>
        <end position="23"/>
    </location>
</feature>
<feature type="transmembrane region" description="Helical" evidence="1">
    <location>
        <begin position="110"/>
        <end position="129"/>
    </location>
</feature>
<evidence type="ECO:0000256" key="1">
    <source>
        <dbReference type="SAM" id="Phobius"/>
    </source>
</evidence>
<dbReference type="Proteomes" id="UP000602647">
    <property type="component" value="Unassembled WGS sequence"/>
</dbReference>